<feature type="compositionally biased region" description="Basic residues" evidence="1">
    <location>
        <begin position="47"/>
        <end position="59"/>
    </location>
</feature>
<proteinExistence type="predicted"/>
<evidence type="ECO:0000313" key="3">
    <source>
        <dbReference type="Proteomes" id="UP000785679"/>
    </source>
</evidence>
<reference evidence="2" key="1">
    <citation type="submission" date="2019-06" db="EMBL/GenBank/DDBJ databases">
        <authorList>
            <person name="Zheng W."/>
        </authorList>
    </citation>
    <scope>NUCLEOTIDE SEQUENCE</scope>
    <source>
        <strain evidence="2">QDHG01</strain>
    </source>
</reference>
<feature type="region of interest" description="Disordered" evidence="1">
    <location>
        <begin position="1"/>
        <end position="74"/>
    </location>
</feature>
<feature type="compositionally biased region" description="Basic and acidic residues" evidence="1">
    <location>
        <begin position="17"/>
        <end position="31"/>
    </location>
</feature>
<dbReference type="AlphaFoldDB" id="A0A8J8SZ94"/>
<organism evidence="2 3">
    <name type="scientific">Halteria grandinella</name>
    <dbReference type="NCBI Taxonomy" id="5974"/>
    <lineage>
        <taxon>Eukaryota</taxon>
        <taxon>Sar</taxon>
        <taxon>Alveolata</taxon>
        <taxon>Ciliophora</taxon>
        <taxon>Intramacronucleata</taxon>
        <taxon>Spirotrichea</taxon>
        <taxon>Stichotrichia</taxon>
        <taxon>Sporadotrichida</taxon>
        <taxon>Halteriidae</taxon>
        <taxon>Halteria</taxon>
    </lineage>
</organism>
<keyword evidence="3" id="KW-1185">Reference proteome</keyword>
<comment type="caution">
    <text evidence="2">The sequence shown here is derived from an EMBL/GenBank/DDBJ whole genome shotgun (WGS) entry which is preliminary data.</text>
</comment>
<dbReference type="Proteomes" id="UP000785679">
    <property type="component" value="Unassembled WGS sequence"/>
</dbReference>
<evidence type="ECO:0000256" key="1">
    <source>
        <dbReference type="SAM" id="MobiDB-lite"/>
    </source>
</evidence>
<protein>
    <submittedName>
        <fullName evidence="2">Uncharacterized protein</fullName>
    </submittedName>
</protein>
<sequence length="74" mass="8058">MLLPQIANGATIESLLEESKPQQKGKEDKKGNATQAILDPLKCSTKTLKKQRNALKKRSSREASTTSPMAKPPP</sequence>
<evidence type="ECO:0000313" key="2">
    <source>
        <dbReference type="EMBL" id="TNV76367.1"/>
    </source>
</evidence>
<name>A0A8J8SZ94_HALGN</name>
<dbReference type="EMBL" id="RRYP01013729">
    <property type="protein sequence ID" value="TNV76367.1"/>
    <property type="molecule type" value="Genomic_DNA"/>
</dbReference>
<gene>
    <name evidence="2" type="ORF">FGO68_gene858</name>
</gene>
<accession>A0A8J8SZ94</accession>